<dbReference type="SUPFAM" id="SSF52980">
    <property type="entry name" value="Restriction endonuclease-like"/>
    <property type="match status" value="1"/>
</dbReference>
<dbReference type="Proteomes" id="UP001174909">
    <property type="component" value="Unassembled WGS sequence"/>
</dbReference>
<keyword evidence="3" id="KW-1185">Reference proteome</keyword>
<dbReference type="InterPro" id="IPR011335">
    <property type="entry name" value="Restrct_endonuc-II-like"/>
</dbReference>
<proteinExistence type="predicted"/>
<dbReference type="PANTHER" id="PTHR34107">
    <property type="entry name" value="SLL0198 PROTEIN-RELATED"/>
    <property type="match status" value="1"/>
</dbReference>
<organism evidence="2 3">
    <name type="scientific">Geodia barretti</name>
    <name type="common">Barrett's horny sponge</name>
    <dbReference type="NCBI Taxonomy" id="519541"/>
    <lineage>
        <taxon>Eukaryota</taxon>
        <taxon>Metazoa</taxon>
        <taxon>Porifera</taxon>
        <taxon>Demospongiae</taxon>
        <taxon>Heteroscleromorpha</taxon>
        <taxon>Tetractinellida</taxon>
        <taxon>Astrophorina</taxon>
        <taxon>Geodiidae</taxon>
        <taxon>Geodia</taxon>
    </lineage>
</organism>
<evidence type="ECO:0000259" key="1">
    <source>
        <dbReference type="Pfam" id="PF05685"/>
    </source>
</evidence>
<comment type="caution">
    <text evidence="2">The sequence shown here is derived from an EMBL/GenBank/DDBJ whole genome shotgun (WGS) entry which is preliminary data.</text>
</comment>
<sequence>MTTQELRTGTRLSIEEFLSLGETDQKMELGYGKLYLMPTPNKDHQFLQHWTRQHLENYIDSFSEPPLEVHHEITTVLSRESHLALEPDIVVILAGRTDIGGVVHVEGIPDIVVEILSSDRSRDLVRKRQIYAESGVQEYWIIDPAADTVSQLALQGGKYTERATLGVDDTLSTPLLPGLEIPLGAIFRHPRRPAREE</sequence>
<dbReference type="AlphaFoldDB" id="A0AA35X7I8"/>
<dbReference type="EMBL" id="CASHTH010003609">
    <property type="protein sequence ID" value="CAI8047109.1"/>
    <property type="molecule type" value="Genomic_DNA"/>
</dbReference>
<protein>
    <recommendedName>
        <fullName evidence="1">Putative restriction endonuclease domain-containing protein</fullName>
    </recommendedName>
</protein>
<evidence type="ECO:0000313" key="2">
    <source>
        <dbReference type="EMBL" id="CAI8047109.1"/>
    </source>
</evidence>
<dbReference type="GO" id="GO:0006281">
    <property type="term" value="P:DNA repair"/>
    <property type="evidence" value="ECO:0007669"/>
    <property type="project" value="UniProtKB-ARBA"/>
</dbReference>
<dbReference type="InterPro" id="IPR008538">
    <property type="entry name" value="Uma2"/>
</dbReference>
<accession>A0AA35X7I8</accession>
<gene>
    <name evidence="2" type="ORF">GBAR_LOCUS26031</name>
</gene>
<dbReference type="InterPro" id="IPR012296">
    <property type="entry name" value="Nuclease_put_TT1808"/>
</dbReference>
<name>A0AA35X7I8_GEOBA</name>
<dbReference type="Gene3D" id="3.90.1570.10">
    <property type="entry name" value="tt1808, chain A"/>
    <property type="match status" value="1"/>
</dbReference>
<reference evidence="2" key="1">
    <citation type="submission" date="2023-03" db="EMBL/GenBank/DDBJ databases">
        <authorList>
            <person name="Steffen K."/>
            <person name="Cardenas P."/>
        </authorList>
    </citation>
    <scope>NUCLEOTIDE SEQUENCE</scope>
</reference>
<dbReference type="PANTHER" id="PTHR34107:SF4">
    <property type="entry name" value="SLL1222 PROTEIN"/>
    <property type="match status" value="1"/>
</dbReference>
<feature type="domain" description="Putative restriction endonuclease" evidence="1">
    <location>
        <begin position="15"/>
        <end position="183"/>
    </location>
</feature>
<dbReference type="CDD" id="cd06260">
    <property type="entry name" value="DUF820-like"/>
    <property type="match status" value="1"/>
</dbReference>
<evidence type="ECO:0000313" key="3">
    <source>
        <dbReference type="Proteomes" id="UP001174909"/>
    </source>
</evidence>
<dbReference type="Pfam" id="PF05685">
    <property type="entry name" value="Uma2"/>
    <property type="match status" value="1"/>
</dbReference>